<evidence type="ECO:0000256" key="1">
    <source>
        <dbReference type="SAM" id="MobiDB-lite"/>
    </source>
</evidence>
<feature type="region of interest" description="Disordered" evidence="1">
    <location>
        <begin position="1"/>
        <end position="21"/>
    </location>
</feature>
<dbReference type="EMBL" id="JAAIUW010000006">
    <property type="protein sequence ID" value="KAF7828110.1"/>
    <property type="molecule type" value="Genomic_DNA"/>
</dbReference>
<accession>A0A834WLU8</accession>
<name>A0A834WLU8_9FABA</name>
<dbReference type="Proteomes" id="UP000634136">
    <property type="component" value="Unassembled WGS sequence"/>
</dbReference>
<organism evidence="2 3">
    <name type="scientific">Senna tora</name>
    <dbReference type="NCBI Taxonomy" id="362788"/>
    <lineage>
        <taxon>Eukaryota</taxon>
        <taxon>Viridiplantae</taxon>
        <taxon>Streptophyta</taxon>
        <taxon>Embryophyta</taxon>
        <taxon>Tracheophyta</taxon>
        <taxon>Spermatophyta</taxon>
        <taxon>Magnoliopsida</taxon>
        <taxon>eudicotyledons</taxon>
        <taxon>Gunneridae</taxon>
        <taxon>Pentapetalae</taxon>
        <taxon>rosids</taxon>
        <taxon>fabids</taxon>
        <taxon>Fabales</taxon>
        <taxon>Fabaceae</taxon>
        <taxon>Caesalpinioideae</taxon>
        <taxon>Cassia clade</taxon>
        <taxon>Senna</taxon>
    </lineage>
</organism>
<reference evidence="2" key="1">
    <citation type="submission" date="2020-09" db="EMBL/GenBank/DDBJ databases">
        <title>Genome-Enabled Discovery of Anthraquinone Biosynthesis in Senna tora.</title>
        <authorList>
            <person name="Kang S.-H."/>
            <person name="Pandey R.P."/>
            <person name="Lee C.-M."/>
            <person name="Sim J.-S."/>
            <person name="Jeong J.-T."/>
            <person name="Choi B.-S."/>
            <person name="Jung M."/>
            <person name="Ginzburg D."/>
            <person name="Zhao K."/>
            <person name="Won S.Y."/>
            <person name="Oh T.-J."/>
            <person name="Yu Y."/>
            <person name="Kim N.-H."/>
            <person name="Lee O.R."/>
            <person name="Lee T.-H."/>
            <person name="Bashyal P."/>
            <person name="Kim T.-S."/>
            <person name="Lee W.-H."/>
            <person name="Kawkins C."/>
            <person name="Kim C.-K."/>
            <person name="Kim J.S."/>
            <person name="Ahn B.O."/>
            <person name="Rhee S.Y."/>
            <person name="Sohng J.K."/>
        </authorList>
    </citation>
    <scope>NUCLEOTIDE SEQUENCE</scope>
    <source>
        <tissue evidence="2">Leaf</tissue>
    </source>
</reference>
<dbReference type="AlphaFoldDB" id="A0A834WLU8"/>
<evidence type="ECO:0000313" key="3">
    <source>
        <dbReference type="Proteomes" id="UP000634136"/>
    </source>
</evidence>
<gene>
    <name evidence="2" type="ORF">G2W53_019274</name>
</gene>
<proteinExistence type="predicted"/>
<keyword evidence="3" id="KW-1185">Reference proteome</keyword>
<protein>
    <submittedName>
        <fullName evidence="2">Uncharacterized protein</fullName>
    </submittedName>
</protein>
<evidence type="ECO:0000313" key="2">
    <source>
        <dbReference type="EMBL" id="KAF7828110.1"/>
    </source>
</evidence>
<comment type="caution">
    <text evidence="2">The sequence shown here is derived from an EMBL/GenBank/DDBJ whole genome shotgun (WGS) entry which is preliminary data.</text>
</comment>
<sequence>MASTIRDPRAHEADMAASSSRRDSLYFHALEVSNEEKMEWVQYESSLWILRMPFFLLRLDLT</sequence>